<dbReference type="PROSITE" id="PS00653">
    <property type="entry name" value="GLYCOSYL_HYDROL_F1_2"/>
    <property type="match status" value="1"/>
</dbReference>
<gene>
    <name evidence="7" type="primary">LOC116198179</name>
</gene>
<accession>A0A6P8CQ38</accession>
<dbReference type="Pfam" id="PF00232">
    <property type="entry name" value="Glyco_hydro_1"/>
    <property type="match status" value="1"/>
</dbReference>
<reference evidence="6" key="1">
    <citation type="journal article" date="2020" name="Plant Biotechnol. J.">
        <title>The pomegranate (Punica granatum L.) draft genome dissects genetic divergence between soft- and hard-seeded cultivars.</title>
        <authorList>
            <person name="Luo X."/>
            <person name="Li H."/>
            <person name="Wu Z."/>
            <person name="Yao W."/>
            <person name="Zhao P."/>
            <person name="Cao D."/>
            <person name="Yu H."/>
            <person name="Li K."/>
            <person name="Poudel K."/>
            <person name="Zhao D."/>
            <person name="Zhang F."/>
            <person name="Xia X."/>
            <person name="Chen L."/>
            <person name="Wang Q."/>
            <person name="Jing D."/>
            <person name="Cao S."/>
        </authorList>
    </citation>
    <scope>NUCLEOTIDE SEQUENCE [LARGE SCALE GENOMIC DNA]</scope>
    <source>
        <strain evidence="6">cv. Tunisia</strain>
    </source>
</reference>
<keyword evidence="2" id="KW-0378">Hydrolase</keyword>
<evidence type="ECO:0000256" key="5">
    <source>
        <dbReference type="SAM" id="SignalP"/>
    </source>
</evidence>
<dbReference type="GO" id="GO:0047782">
    <property type="term" value="F:coniferin beta-glucosidase activity"/>
    <property type="evidence" value="ECO:0007669"/>
    <property type="project" value="UniProtKB-ARBA"/>
</dbReference>
<dbReference type="InterPro" id="IPR017853">
    <property type="entry name" value="GH"/>
</dbReference>
<dbReference type="Gene3D" id="3.20.20.80">
    <property type="entry name" value="Glycosidases"/>
    <property type="match status" value="1"/>
</dbReference>
<comment type="similarity">
    <text evidence="1 4">Belongs to the glycosyl hydrolase 1 family.</text>
</comment>
<dbReference type="GO" id="GO:0005975">
    <property type="term" value="P:carbohydrate metabolic process"/>
    <property type="evidence" value="ECO:0007669"/>
    <property type="project" value="InterPro"/>
</dbReference>
<dbReference type="OrthoDB" id="65569at2759"/>
<feature type="chain" id="PRO_5027687222" evidence="5">
    <location>
        <begin position="35"/>
        <end position="530"/>
    </location>
</feature>
<evidence type="ECO:0000313" key="6">
    <source>
        <dbReference type="Proteomes" id="UP000515151"/>
    </source>
</evidence>
<dbReference type="FunFam" id="3.20.20.80:FF:000020">
    <property type="entry name" value="Beta-glucosidase 12"/>
    <property type="match status" value="1"/>
</dbReference>
<dbReference type="InterPro" id="IPR033132">
    <property type="entry name" value="GH_1_N_CS"/>
</dbReference>
<evidence type="ECO:0000256" key="1">
    <source>
        <dbReference type="ARBA" id="ARBA00010838"/>
    </source>
</evidence>
<evidence type="ECO:0000256" key="3">
    <source>
        <dbReference type="ARBA" id="ARBA00023295"/>
    </source>
</evidence>
<organism evidence="6 7">
    <name type="scientific">Punica granatum</name>
    <name type="common">Pomegranate</name>
    <dbReference type="NCBI Taxonomy" id="22663"/>
    <lineage>
        <taxon>Eukaryota</taxon>
        <taxon>Viridiplantae</taxon>
        <taxon>Streptophyta</taxon>
        <taxon>Embryophyta</taxon>
        <taxon>Tracheophyta</taxon>
        <taxon>Spermatophyta</taxon>
        <taxon>Magnoliopsida</taxon>
        <taxon>eudicotyledons</taxon>
        <taxon>Gunneridae</taxon>
        <taxon>Pentapetalae</taxon>
        <taxon>rosids</taxon>
        <taxon>malvids</taxon>
        <taxon>Myrtales</taxon>
        <taxon>Lythraceae</taxon>
        <taxon>Punica</taxon>
    </lineage>
</organism>
<dbReference type="PRINTS" id="PR00131">
    <property type="entry name" value="GLHYDRLASE1"/>
</dbReference>
<dbReference type="SUPFAM" id="SSF51445">
    <property type="entry name" value="(Trans)glycosidases"/>
    <property type="match status" value="1"/>
</dbReference>
<keyword evidence="5" id="KW-0732">Signal</keyword>
<dbReference type="GeneID" id="116198179"/>
<dbReference type="Proteomes" id="UP000515151">
    <property type="component" value="Chromosome 2"/>
</dbReference>
<protein>
    <submittedName>
        <fullName evidence="7">Beta-glucosidase 18-like isoform X1</fullName>
    </submittedName>
</protein>
<keyword evidence="6" id="KW-1185">Reference proteome</keyword>
<dbReference type="InterPro" id="IPR001360">
    <property type="entry name" value="Glyco_hydro_1"/>
</dbReference>
<dbReference type="PANTHER" id="PTHR10353:SF236">
    <property type="entry name" value="BETA-GLUCOSIDASE 18"/>
    <property type="match status" value="1"/>
</dbReference>
<evidence type="ECO:0000256" key="4">
    <source>
        <dbReference type="RuleBase" id="RU003690"/>
    </source>
</evidence>
<feature type="signal peptide" evidence="5">
    <location>
        <begin position="1"/>
        <end position="34"/>
    </location>
</feature>
<dbReference type="PANTHER" id="PTHR10353">
    <property type="entry name" value="GLYCOSYL HYDROLASE"/>
    <property type="match status" value="1"/>
</dbReference>
<evidence type="ECO:0000256" key="2">
    <source>
        <dbReference type="ARBA" id="ARBA00022801"/>
    </source>
</evidence>
<proteinExistence type="inferred from homology"/>
<dbReference type="AlphaFoldDB" id="A0A6P8CQ38"/>
<reference evidence="7" key="2">
    <citation type="submission" date="2025-08" db="UniProtKB">
        <authorList>
            <consortium name="RefSeq"/>
        </authorList>
    </citation>
    <scope>IDENTIFICATION</scope>
    <source>
        <tissue evidence="7">Leaf</tissue>
    </source>
</reference>
<name>A0A6P8CQ38_PUNGR</name>
<evidence type="ECO:0000313" key="7">
    <source>
        <dbReference type="RefSeq" id="XP_031384389.1"/>
    </source>
</evidence>
<dbReference type="RefSeq" id="XP_031384389.1">
    <property type="nucleotide sequence ID" value="XM_031528529.1"/>
</dbReference>
<sequence length="530" mass="60877">MKGANAVRLEIMKRERSCFLFCFWFLLCWGASHCSSIERSQFPASFLFGTATSAYQIEGAYLAGNKSLSIWDIYTHIPGKIEDGSNGDVADDHYHRYREDVKLMHDLGVNAYRFSISWSRVLPRGRFGEVNPDGIEFYNNLIDALLIRGIQPFVTLNHYDIPQELEDRYGSWLSSEIQLDFGHFADVCFEAFGDRVKYWTTINEPNMVVYYSYFEGTYPPSHCSYPVGNCTFGDSFIEPYIATHNVLLSHATATEIYRTKYQEKQGGMIGLVVSAPWYEPFSDTPADKLAAERANAFQIAWFLDPIMFGEYPPEMHQIIGSRLPIFSEEERRKLAYKLDFIGINQYTAAYAKDCMFSACPSAFNLGESMVYVTAERDGVYIGAKTGISYFYVVPSALEKAVMYIKERYNNTPMFLTENGYGQSSNLSLSEELNDIKRAEFFESYLSALHGAMRKGADVRGYFIWSLMDNFEWTDGYTIRMGLYYVDFKTLERTKKLSAVWYKNFLAGNITSQQENSMISKRIYSRRFLPS</sequence>
<keyword evidence="3" id="KW-0326">Glycosidase</keyword>